<proteinExistence type="inferred from homology"/>
<evidence type="ECO:0000256" key="4">
    <source>
        <dbReference type="ARBA" id="ARBA00023098"/>
    </source>
</evidence>
<dbReference type="Pfam" id="PF10409">
    <property type="entry name" value="PTEN_C2"/>
    <property type="match status" value="1"/>
</dbReference>
<dbReference type="Proteomes" id="UP000332933">
    <property type="component" value="Unassembled WGS sequence"/>
</dbReference>
<evidence type="ECO:0000259" key="8">
    <source>
        <dbReference type="PROSITE" id="PS51182"/>
    </source>
</evidence>
<evidence type="ECO:0000256" key="1">
    <source>
        <dbReference type="ARBA" id="ARBA00007881"/>
    </source>
</evidence>
<feature type="compositionally biased region" description="Low complexity" evidence="5">
    <location>
        <begin position="290"/>
        <end position="323"/>
    </location>
</feature>
<dbReference type="InterPro" id="IPR051281">
    <property type="entry name" value="Dual-spec_lipid-protein_phosph"/>
</dbReference>
<dbReference type="InterPro" id="IPR035892">
    <property type="entry name" value="C2_domain_sf"/>
</dbReference>
<organism evidence="10 11">
    <name type="scientific">Aphanomyces stellatus</name>
    <dbReference type="NCBI Taxonomy" id="120398"/>
    <lineage>
        <taxon>Eukaryota</taxon>
        <taxon>Sar</taxon>
        <taxon>Stramenopiles</taxon>
        <taxon>Oomycota</taxon>
        <taxon>Saprolegniomycetes</taxon>
        <taxon>Saprolegniales</taxon>
        <taxon>Verrucalvaceae</taxon>
        <taxon>Aphanomyces</taxon>
    </lineage>
</organism>
<dbReference type="PANTHER" id="PTHR12305">
    <property type="entry name" value="PHOSPHATASE WITH HOMOLOGY TO TENSIN"/>
    <property type="match status" value="1"/>
</dbReference>
<name>A0A485LK27_9STRA</name>
<dbReference type="SUPFAM" id="SSF52799">
    <property type="entry name" value="(Phosphotyrosine protein) phosphatases II"/>
    <property type="match status" value="1"/>
</dbReference>
<gene>
    <name evidence="10" type="primary">Aste57867_22368</name>
    <name evidence="9" type="ORF">As57867_022298</name>
    <name evidence="10" type="ORF">ASTE57867_22368</name>
</gene>
<dbReference type="CDD" id="cd14509">
    <property type="entry name" value="PTP_PTEN"/>
    <property type="match status" value="1"/>
</dbReference>
<feature type="domain" description="Tyrosine specific protein phosphatases" evidence="6">
    <location>
        <begin position="171"/>
        <end position="231"/>
    </location>
</feature>
<dbReference type="GO" id="GO:0005829">
    <property type="term" value="C:cytosol"/>
    <property type="evidence" value="ECO:0007669"/>
    <property type="project" value="TreeGrafter"/>
</dbReference>
<dbReference type="GO" id="GO:0006629">
    <property type="term" value="P:lipid metabolic process"/>
    <property type="evidence" value="ECO:0007669"/>
    <property type="project" value="UniProtKB-KW"/>
</dbReference>
<dbReference type="PROSITE" id="PS50056">
    <property type="entry name" value="TYR_PHOSPHATASE_2"/>
    <property type="match status" value="1"/>
</dbReference>
<evidence type="ECO:0000256" key="5">
    <source>
        <dbReference type="SAM" id="MobiDB-lite"/>
    </source>
</evidence>
<evidence type="ECO:0000259" key="7">
    <source>
        <dbReference type="PROSITE" id="PS51181"/>
    </source>
</evidence>
<dbReference type="GO" id="GO:0004721">
    <property type="term" value="F:phosphoprotein phosphatase activity"/>
    <property type="evidence" value="ECO:0007669"/>
    <property type="project" value="UniProtKB-KW"/>
</dbReference>
<keyword evidence="4" id="KW-0443">Lipid metabolism</keyword>
<evidence type="ECO:0000313" key="11">
    <source>
        <dbReference type="Proteomes" id="UP000332933"/>
    </source>
</evidence>
<keyword evidence="3" id="KW-0904">Protein phosphatase</keyword>
<dbReference type="PROSITE" id="PS51182">
    <property type="entry name" value="C2_TENSIN"/>
    <property type="match status" value="1"/>
</dbReference>
<evidence type="ECO:0000313" key="9">
    <source>
        <dbReference type="EMBL" id="KAF0685760.1"/>
    </source>
</evidence>
<dbReference type="OrthoDB" id="16692at2759"/>
<evidence type="ECO:0000256" key="3">
    <source>
        <dbReference type="ARBA" id="ARBA00022912"/>
    </source>
</evidence>
<dbReference type="SMART" id="SM01326">
    <property type="entry name" value="PTEN_C2"/>
    <property type="match status" value="1"/>
</dbReference>
<dbReference type="PANTHER" id="PTHR12305:SF60">
    <property type="entry name" value="PHOSPHATIDYLINOSITOL 3,4,5-TRISPHOSPHATE 3-PHOSPHATASE TPTE2-RELATED"/>
    <property type="match status" value="1"/>
</dbReference>
<feature type="domain" description="Phosphatase tensin-type" evidence="7">
    <location>
        <begin position="86"/>
        <end position="257"/>
    </location>
</feature>
<comment type="similarity">
    <text evidence="1">Belongs to the PTEN phosphatase protein family.</text>
</comment>
<sequence length="500" mass="55329">MYNKAMASLHIGVSARSLNQSSTPNQSPHIVATSSSPNSSAGGGFGHHFNFQFSPTSVGGGVKKNSNMSTSLVTLQLKKLVSKKKRRFTDDGFDLDMTYVTPRLIAFGYPAENLEGIYRNHYKDVYSCFEHRHKDHYKVYNLCSERHYDKDKFHNRVAEYPFDDHNPPPLSLLIPACQDIYEWLALHPDNVAAIHCKAGKGRTGVMICAYLLYSSEYVTSYGAMNFYGGARSLNQQGVTIPSQRRFIDYFARLCHTNQEDAVAQHELGLTTTDFQERWEKQWHNDEAAGSARRASLSPHSSPSSSGASSAATSPTSAGSSSSSHVDRSFPSPETIHLELEQQLVALPKVFDHLSLPKLTNLTLESVTIHGLYPKKKLDLRVQVQVGFDSSLVYDLSAVGTSTQTPDADAGDGTHLEMLYIQCPTQKVIVFGEVLLLLKVKQKDVGQVWFHTSFIMGNHLVVKKIEIDKLVKDAKKGHKQCAASMHVELTFAPTTMGVGTA</sequence>
<dbReference type="SUPFAM" id="SSF49562">
    <property type="entry name" value="C2 domain (Calcium/lipid-binding domain, CaLB)"/>
    <property type="match status" value="1"/>
</dbReference>
<dbReference type="FunFam" id="3.90.190.10:FF:000029">
    <property type="entry name" value="Phosphatidylinositol 3,4,5-trisphosphate 3-phosphatase and dual-specificity protein phosphatase PTEN"/>
    <property type="match status" value="1"/>
</dbReference>
<dbReference type="Gene3D" id="2.60.40.1110">
    <property type="match status" value="1"/>
</dbReference>
<dbReference type="Gene3D" id="3.90.190.10">
    <property type="entry name" value="Protein tyrosine phosphatase superfamily"/>
    <property type="match status" value="1"/>
</dbReference>
<keyword evidence="11" id="KW-1185">Reference proteome</keyword>
<dbReference type="InterPro" id="IPR016130">
    <property type="entry name" value="Tyr_Pase_AS"/>
</dbReference>
<dbReference type="InterPro" id="IPR045101">
    <property type="entry name" value="PTP_PTEN"/>
</dbReference>
<feature type="region of interest" description="Disordered" evidence="5">
    <location>
        <begin position="18"/>
        <end position="39"/>
    </location>
</feature>
<reference evidence="9" key="2">
    <citation type="submission" date="2019-06" db="EMBL/GenBank/DDBJ databases">
        <title>Genomics analysis of Aphanomyces spp. identifies a new class of oomycete effector associated with host adaptation.</title>
        <authorList>
            <person name="Gaulin E."/>
        </authorList>
    </citation>
    <scope>NUCLEOTIDE SEQUENCE</scope>
    <source>
        <strain evidence="9">CBS 578.67</strain>
    </source>
</reference>
<keyword evidence="2" id="KW-0378">Hydrolase</keyword>
<dbReference type="PROSITE" id="PS00383">
    <property type="entry name" value="TYR_PHOSPHATASE_1"/>
    <property type="match status" value="1"/>
</dbReference>
<dbReference type="InterPro" id="IPR000387">
    <property type="entry name" value="Tyr_Pase_dom"/>
</dbReference>
<dbReference type="InterPro" id="IPR014020">
    <property type="entry name" value="Tensin_C2-dom"/>
</dbReference>
<accession>A0A485LK27</accession>
<dbReference type="EMBL" id="VJMH01007048">
    <property type="protein sequence ID" value="KAF0685760.1"/>
    <property type="molecule type" value="Genomic_DNA"/>
</dbReference>
<protein>
    <submittedName>
        <fullName evidence="10">Aste57867_22368 protein</fullName>
    </submittedName>
</protein>
<dbReference type="EMBL" id="CAADRA010007074">
    <property type="protein sequence ID" value="VFT99031.1"/>
    <property type="molecule type" value="Genomic_DNA"/>
</dbReference>
<feature type="region of interest" description="Disordered" evidence="5">
    <location>
        <begin position="285"/>
        <end position="329"/>
    </location>
</feature>
<dbReference type="InterPro" id="IPR029021">
    <property type="entry name" value="Prot-tyrosine_phosphatase-like"/>
</dbReference>
<evidence type="ECO:0000259" key="6">
    <source>
        <dbReference type="PROSITE" id="PS50056"/>
    </source>
</evidence>
<evidence type="ECO:0000313" key="10">
    <source>
        <dbReference type="EMBL" id="VFT99031.1"/>
    </source>
</evidence>
<dbReference type="InterPro" id="IPR029023">
    <property type="entry name" value="Tensin_phosphatase"/>
</dbReference>
<dbReference type="AlphaFoldDB" id="A0A485LK27"/>
<dbReference type="GO" id="GO:0016314">
    <property type="term" value="F:phosphatidylinositol-3,4,5-trisphosphate 3-phosphatase activity"/>
    <property type="evidence" value="ECO:0007669"/>
    <property type="project" value="TreeGrafter"/>
</dbReference>
<feature type="domain" description="C2 tensin-type" evidence="8">
    <location>
        <begin position="345"/>
        <end position="493"/>
    </location>
</feature>
<reference evidence="10 11" key="1">
    <citation type="submission" date="2019-03" db="EMBL/GenBank/DDBJ databases">
        <authorList>
            <person name="Gaulin E."/>
            <person name="Dumas B."/>
        </authorList>
    </citation>
    <scope>NUCLEOTIDE SEQUENCE [LARGE SCALE GENOMIC DNA]</scope>
    <source>
        <strain evidence="10">CBS 568.67</strain>
    </source>
</reference>
<evidence type="ECO:0000256" key="2">
    <source>
        <dbReference type="ARBA" id="ARBA00022801"/>
    </source>
</evidence>
<dbReference type="PROSITE" id="PS51181">
    <property type="entry name" value="PPASE_TENSIN"/>
    <property type="match status" value="1"/>
</dbReference>